<dbReference type="InterPro" id="IPR008622">
    <property type="entry name" value="FliT"/>
</dbReference>
<evidence type="ECO:0000313" key="9">
    <source>
        <dbReference type="Proteomes" id="UP000318667"/>
    </source>
</evidence>
<keyword evidence="2" id="KW-0963">Cytoplasm</keyword>
<organism evidence="8 9">
    <name type="scientific">Cytobacillus oceanisediminis</name>
    <dbReference type="NCBI Taxonomy" id="665099"/>
    <lineage>
        <taxon>Bacteria</taxon>
        <taxon>Bacillati</taxon>
        <taxon>Bacillota</taxon>
        <taxon>Bacilli</taxon>
        <taxon>Bacillales</taxon>
        <taxon>Bacillaceae</taxon>
        <taxon>Cytobacillus</taxon>
    </lineage>
</organism>
<accession>A0A562K2V1</accession>
<reference evidence="8 9" key="1">
    <citation type="journal article" date="2015" name="Stand. Genomic Sci.">
        <title>Genomic Encyclopedia of Bacterial and Archaeal Type Strains, Phase III: the genomes of soil and plant-associated and newly described type strains.</title>
        <authorList>
            <person name="Whitman W.B."/>
            <person name="Woyke T."/>
            <person name="Klenk H.P."/>
            <person name="Zhou Y."/>
            <person name="Lilburn T.G."/>
            <person name="Beck B.J."/>
            <person name="De Vos P."/>
            <person name="Vandamme P."/>
            <person name="Eisen J.A."/>
            <person name="Garrity G."/>
            <person name="Hugenholtz P."/>
            <person name="Kyrpides N.C."/>
        </authorList>
    </citation>
    <scope>NUCLEOTIDE SEQUENCE [LARGE SCALE GENOMIC DNA]</scope>
    <source>
        <strain evidence="8 9">CGMCC 1.10115</strain>
    </source>
</reference>
<dbReference type="AlphaFoldDB" id="A0A562K2V1"/>
<dbReference type="RefSeq" id="WP_144540465.1">
    <property type="nucleotide sequence ID" value="NZ_CBCSDC010000010.1"/>
</dbReference>
<evidence type="ECO:0000256" key="6">
    <source>
        <dbReference type="ARBA" id="ARBA00093785"/>
    </source>
</evidence>
<evidence type="ECO:0000256" key="1">
    <source>
        <dbReference type="ARBA" id="ARBA00004514"/>
    </source>
</evidence>
<keyword evidence="9" id="KW-1185">Reference proteome</keyword>
<comment type="subcellular location">
    <subcellularLocation>
        <location evidence="1">Cytoplasm</location>
        <location evidence="1">Cytosol</location>
    </subcellularLocation>
</comment>
<name>A0A562K2V1_9BACI</name>
<sequence>MSSVQGFYEATLELISTLEDTKLDRDTKISKVETQLEQRQQAMAGMAPPYSEAEMELGAKLIKFNEKATQLMQREKLFIQKDIKDLSIKKESSNKYINPYQSMATDGMFYDKRN</sequence>
<keyword evidence="4" id="KW-0143">Chaperone</keyword>
<evidence type="ECO:0000256" key="4">
    <source>
        <dbReference type="ARBA" id="ARBA00023186"/>
    </source>
</evidence>
<dbReference type="GeneID" id="65402257"/>
<evidence type="ECO:0000256" key="2">
    <source>
        <dbReference type="ARBA" id="ARBA00022490"/>
    </source>
</evidence>
<dbReference type="OrthoDB" id="2353131at2"/>
<evidence type="ECO:0000256" key="5">
    <source>
        <dbReference type="ARBA" id="ARBA00093765"/>
    </source>
</evidence>
<gene>
    <name evidence="8" type="ORF">IQ19_00999</name>
</gene>
<comment type="similarity">
    <text evidence="6">Belongs to the bacillales FliT family.</text>
</comment>
<comment type="caution">
    <text evidence="8">The sequence shown here is derived from an EMBL/GenBank/DDBJ whole genome shotgun (WGS) entry which is preliminary data.</text>
</comment>
<proteinExistence type="inferred from homology"/>
<evidence type="ECO:0000256" key="3">
    <source>
        <dbReference type="ARBA" id="ARBA00022795"/>
    </source>
</evidence>
<dbReference type="Pfam" id="PF05400">
    <property type="entry name" value="FliT"/>
    <property type="match status" value="1"/>
</dbReference>
<keyword evidence="8" id="KW-0282">Flagellum</keyword>
<protein>
    <recommendedName>
        <fullName evidence="7">Flagellar protein FliT</fullName>
    </recommendedName>
</protein>
<evidence type="ECO:0000313" key="8">
    <source>
        <dbReference type="EMBL" id="TWH89752.1"/>
    </source>
</evidence>
<dbReference type="EMBL" id="VLKI01000002">
    <property type="protein sequence ID" value="TWH89752.1"/>
    <property type="molecule type" value="Genomic_DNA"/>
</dbReference>
<keyword evidence="8" id="KW-0969">Cilium</keyword>
<comment type="function">
    <text evidence="5">May act as an export chaperone for the filament capping protein FliD.</text>
</comment>
<evidence type="ECO:0000256" key="7">
    <source>
        <dbReference type="ARBA" id="ARBA00093797"/>
    </source>
</evidence>
<keyword evidence="3" id="KW-1005">Bacterial flagellum biogenesis</keyword>
<keyword evidence="8" id="KW-0966">Cell projection</keyword>
<dbReference type="Proteomes" id="UP000318667">
    <property type="component" value="Unassembled WGS sequence"/>
</dbReference>